<comment type="caution">
    <text evidence="5">The sequence shown here is derived from an EMBL/GenBank/DDBJ whole genome shotgun (WGS) entry which is preliminary data.</text>
</comment>
<dbReference type="AlphaFoldDB" id="A0AAD9NF72"/>
<dbReference type="GO" id="GO:0016491">
    <property type="term" value="F:oxidoreductase activity"/>
    <property type="evidence" value="ECO:0007669"/>
    <property type="project" value="UniProtKB-KW"/>
</dbReference>
<dbReference type="InterPro" id="IPR036188">
    <property type="entry name" value="FAD/NAD-bd_sf"/>
</dbReference>
<keyword evidence="1" id="KW-0560">Oxidoreductase</keyword>
<keyword evidence="6" id="KW-1185">Reference proteome</keyword>
<accession>A0AAD9NF72</accession>
<proteinExistence type="predicted"/>
<dbReference type="GO" id="GO:0032981">
    <property type="term" value="P:mitochondrial respiratory chain complex I assembly"/>
    <property type="evidence" value="ECO:0007669"/>
    <property type="project" value="TreeGrafter"/>
</dbReference>
<dbReference type="Gene3D" id="3.30.9.10">
    <property type="entry name" value="D-Amino Acid Oxidase, subunit A, domain 2"/>
    <property type="match status" value="1"/>
</dbReference>
<protein>
    <recommendedName>
        <fullName evidence="2">FAD-dependent oxidoreductase domain-containing protein 1</fullName>
    </recommendedName>
</protein>
<dbReference type="FunFam" id="3.30.9.10:FF:000026">
    <property type="entry name" value="FAD-dependent oxidoreductase domain-containing protein 1"/>
    <property type="match status" value="1"/>
</dbReference>
<comment type="function">
    <text evidence="3">Required for the assembly of the mitochondrial membrane respiratory chain NADH dehydrogenase (Complex I). Involved in mid-late stages of complex I assembly.</text>
</comment>
<dbReference type="Pfam" id="PF01266">
    <property type="entry name" value="DAO"/>
    <property type="match status" value="1"/>
</dbReference>
<evidence type="ECO:0000256" key="1">
    <source>
        <dbReference type="ARBA" id="ARBA00023002"/>
    </source>
</evidence>
<dbReference type="SUPFAM" id="SSF51905">
    <property type="entry name" value="FAD/NAD(P)-binding domain"/>
    <property type="match status" value="1"/>
</dbReference>
<gene>
    <name evidence="5" type="ORF">LSH36_21g10042</name>
</gene>
<dbReference type="PANTHER" id="PTHR13847:SF287">
    <property type="entry name" value="FAD-DEPENDENT OXIDOREDUCTASE DOMAIN-CONTAINING PROTEIN 1"/>
    <property type="match status" value="1"/>
</dbReference>
<reference evidence="5" key="1">
    <citation type="journal article" date="2023" name="Mol. Biol. Evol.">
        <title>Third-Generation Sequencing Reveals the Adaptive Role of the Epigenome in Three Deep-Sea Polychaetes.</title>
        <authorList>
            <person name="Perez M."/>
            <person name="Aroh O."/>
            <person name="Sun Y."/>
            <person name="Lan Y."/>
            <person name="Juniper S.K."/>
            <person name="Young C.R."/>
            <person name="Angers B."/>
            <person name="Qian P.Y."/>
        </authorList>
    </citation>
    <scope>NUCLEOTIDE SEQUENCE</scope>
    <source>
        <strain evidence="5">P08H-3</strain>
    </source>
</reference>
<evidence type="ECO:0000259" key="4">
    <source>
        <dbReference type="Pfam" id="PF01266"/>
    </source>
</evidence>
<evidence type="ECO:0000256" key="2">
    <source>
        <dbReference type="ARBA" id="ARBA00039785"/>
    </source>
</evidence>
<dbReference type="InterPro" id="IPR006076">
    <property type="entry name" value="FAD-dep_OxRdtase"/>
</dbReference>
<sequence>MASLRHLTSRTRYLKLSNLDLVRSLRNTSSGTIVAKLTNRSSYLNITTPVVIPSNGCLHTLAVNSYSCPSYSSLCKYSGTQGWFSCARSYSSSKSSCNDSEKADQLTAEVTDTYVDEMKDELRQMAENQKRIKEQVECEIPRETDFVVIGGGSFGMSVAYWLKKRHPDGFSLTVVERDPMHSQSCSTLGLASLSQQFSVPETIKMSLFSAEFYRSMRDHLGVLDLDPPDINFNHQGYLLLAADKKGEDILHRNHKTQIDLGAKVELMSPNMLKAKFPWLKTEDLLLGSYGLANEGWFDPWLYLSALKIKCMSLGVKFTKGEVIGFDSEDKVCGSSTTAGAIQRRKELMAVKVKADNGKTYPMKFAVCVNCAGPWSGAVAAMAGIGTEETGPLSIPLPVEPRKRFVFVFHCPDGPGINMPMLIDPTGTFVRREGLGGHYICGASPKGEDKAATDLDVDYEFFEKEVWPVLADRVPVFNNLKLKSAWAGFYDYNYFDQNLVIGNHPYFRNFMMATGCSGHGVQQSPAIGQALAEYIIDNEYQTIDLSRFSFDRFLTDSPICEEGPYII</sequence>
<dbReference type="Gene3D" id="3.50.50.60">
    <property type="entry name" value="FAD/NAD(P)-binding domain"/>
    <property type="match status" value="1"/>
</dbReference>
<evidence type="ECO:0000313" key="5">
    <source>
        <dbReference type="EMBL" id="KAK2168052.1"/>
    </source>
</evidence>
<evidence type="ECO:0000313" key="6">
    <source>
        <dbReference type="Proteomes" id="UP001208570"/>
    </source>
</evidence>
<dbReference type="Proteomes" id="UP001208570">
    <property type="component" value="Unassembled WGS sequence"/>
</dbReference>
<organism evidence="5 6">
    <name type="scientific">Paralvinella palmiformis</name>
    <dbReference type="NCBI Taxonomy" id="53620"/>
    <lineage>
        <taxon>Eukaryota</taxon>
        <taxon>Metazoa</taxon>
        <taxon>Spiralia</taxon>
        <taxon>Lophotrochozoa</taxon>
        <taxon>Annelida</taxon>
        <taxon>Polychaeta</taxon>
        <taxon>Sedentaria</taxon>
        <taxon>Canalipalpata</taxon>
        <taxon>Terebellida</taxon>
        <taxon>Terebelliformia</taxon>
        <taxon>Alvinellidae</taxon>
        <taxon>Paralvinella</taxon>
    </lineage>
</organism>
<feature type="domain" description="FAD dependent oxidoreductase" evidence="4">
    <location>
        <begin position="145"/>
        <end position="532"/>
    </location>
</feature>
<dbReference type="GO" id="GO:0005739">
    <property type="term" value="C:mitochondrion"/>
    <property type="evidence" value="ECO:0007669"/>
    <property type="project" value="GOC"/>
</dbReference>
<dbReference type="PANTHER" id="PTHR13847">
    <property type="entry name" value="SARCOSINE DEHYDROGENASE-RELATED"/>
    <property type="match status" value="1"/>
</dbReference>
<name>A0AAD9NF72_9ANNE</name>
<dbReference type="EMBL" id="JAODUP010000021">
    <property type="protein sequence ID" value="KAK2168052.1"/>
    <property type="molecule type" value="Genomic_DNA"/>
</dbReference>
<evidence type="ECO:0000256" key="3">
    <source>
        <dbReference type="ARBA" id="ARBA00046185"/>
    </source>
</evidence>